<dbReference type="AlphaFoldDB" id="A0A378MDH7"/>
<dbReference type="PANTHER" id="PTHR43798:SF31">
    <property type="entry name" value="AB HYDROLASE SUPERFAMILY PROTEIN YCLE"/>
    <property type="match status" value="1"/>
</dbReference>
<proteinExistence type="predicted"/>
<dbReference type="InterPro" id="IPR000073">
    <property type="entry name" value="AB_hydrolase_1"/>
</dbReference>
<feature type="active site" description="Charge relay system" evidence="2">
    <location>
        <position position="207"/>
    </location>
</feature>
<dbReference type="SUPFAM" id="SSF53474">
    <property type="entry name" value="alpha/beta-Hydrolases"/>
    <property type="match status" value="1"/>
</dbReference>
<reference evidence="4 5" key="1">
    <citation type="submission" date="2018-06" db="EMBL/GenBank/DDBJ databases">
        <authorList>
            <consortium name="Pathogen Informatics"/>
            <person name="Doyle S."/>
        </authorList>
    </citation>
    <scope>NUCLEOTIDE SEQUENCE [LARGE SCALE GENOMIC DNA]</scope>
    <source>
        <strain evidence="5">NCTC 10815</strain>
    </source>
</reference>
<sequence>MVACLCLHGYTGSKEEVKPLADYLRAHTDWDVLTPTLPGHDHLRHLKRVTYKDWLIFLESILTQLLKEDEEVYIIGFSMGGLLAGWLARHYPQVKKLVLLSTAVNQTELEQIVADSEEVPAACKKHKVKAGLLSGRYKEIDDIPLSAADQFRKMANLALPVFEHIDIPTFIAQGSDDSVVAPTESVDYLMKHIPGPKEVFILEGSKHLICLDKQAEALFRAVLVFLEKDNAEFGR</sequence>
<dbReference type="EC" id="3.1.1.23" evidence="4"/>
<gene>
    <name evidence="4" type="ORF">NCTC10815_01183</name>
</gene>
<evidence type="ECO:0000256" key="2">
    <source>
        <dbReference type="PIRSR" id="PIRSR017388-1"/>
    </source>
</evidence>
<dbReference type="Gene3D" id="3.40.50.1820">
    <property type="entry name" value="alpha/beta hydrolase"/>
    <property type="match status" value="1"/>
</dbReference>
<evidence type="ECO:0000313" key="4">
    <source>
        <dbReference type="EMBL" id="STY43874.1"/>
    </source>
</evidence>
<dbReference type="PIRSF" id="PIRSF017388">
    <property type="entry name" value="Esterase_lipase"/>
    <property type="match status" value="1"/>
</dbReference>
<evidence type="ECO:0000256" key="1">
    <source>
        <dbReference type="ARBA" id="ARBA00022801"/>
    </source>
</evidence>
<dbReference type="Pfam" id="PF00561">
    <property type="entry name" value="Abhydrolase_1"/>
    <property type="match status" value="1"/>
</dbReference>
<keyword evidence="1 4" id="KW-0378">Hydrolase</keyword>
<dbReference type="GO" id="GO:0016020">
    <property type="term" value="C:membrane"/>
    <property type="evidence" value="ECO:0007669"/>
    <property type="project" value="TreeGrafter"/>
</dbReference>
<accession>A0A378MDH7</accession>
<feature type="active site" description="Charge relay system" evidence="2">
    <location>
        <position position="177"/>
    </location>
</feature>
<feature type="active site" description="Nucleophile" evidence="2">
    <location>
        <position position="78"/>
    </location>
</feature>
<dbReference type="InterPro" id="IPR029058">
    <property type="entry name" value="AB_hydrolase_fold"/>
</dbReference>
<evidence type="ECO:0000259" key="3">
    <source>
        <dbReference type="Pfam" id="PF00561"/>
    </source>
</evidence>
<evidence type="ECO:0000313" key="5">
    <source>
        <dbReference type="Proteomes" id="UP000254879"/>
    </source>
</evidence>
<dbReference type="InterPro" id="IPR012354">
    <property type="entry name" value="Esterase_lipase"/>
</dbReference>
<dbReference type="OrthoDB" id="9786110at2"/>
<protein>
    <submittedName>
        <fullName evidence="4">Thermostable monoacylglycerol lipase</fullName>
        <ecNumber evidence="4">3.1.1.23</ecNumber>
    </submittedName>
</protein>
<name>A0A378MDH7_LISGR</name>
<dbReference type="PANTHER" id="PTHR43798">
    <property type="entry name" value="MONOACYLGLYCEROL LIPASE"/>
    <property type="match status" value="1"/>
</dbReference>
<dbReference type="InterPro" id="IPR050266">
    <property type="entry name" value="AB_hydrolase_sf"/>
</dbReference>
<dbReference type="GO" id="GO:0047372">
    <property type="term" value="F:monoacylglycerol lipase activity"/>
    <property type="evidence" value="ECO:0007669"/>
    <property type="project" value="UniProtKB-EC"/>
</dbReference>
<organism evidence="4 5">
    <name type="scientific">Listeria grayi</name>
    <name type="common">Listeria murrayi</name>
    <dbReference type="NCBI Taxonomy" id="1641"/>
    <lineage>
        <taxon>Bacteria</taxon>
        <taxon>Bacillati</taxon>
        <taxon>Bacillota</taxon>
        <taxon>Bacilli</taxon>
        <taxon>Bacillales</taxon>
        <taxon>Listeriaceae</taxon>
        <taxon>Listeria</taxon>
    </lineage>
</organism>
<feature type="domain" description="AB hydrolase-1" evidence="3">
    <location>
        <begin position="5"/>
        <end position="106"/>
    </location>
</feature>
<dbReference type="EMBL" id="UGPG01000001">
    <property type="protein sequence ID" value="STY43874.1"/>
    <property type="molecule type" value="Genomic_DNA"/>
</dbReference>
<dbReference type="RefSeq" id="WP_003754817.1">
    <property type="nucleotide sequence ID" value="NZ_CABKNG010000001.1"/>
</dbReference>
<dbReference type="Proteomes" id="UP000254879">
    <property type="component" value="Unassembled WGS sequence"/>
</dbReference>